<dbReference type="AlphaFoldDB" id="A0AAV9LHP0"/>
<gene>
    <name evidence="2" type="ORF">R3W88_027129</name>
</gene>
<evidence type="ECO:0000256" key="1">
    <source>
        <dbReference type="SAM" id="MobiDB-lite"/>
    </source>
</evidence>
<evidence type="ECO:0000313" key="3">
    <source>
        <dbReference type="Proteomes" id="UP001311915"/>
    </source>
</evidence>
<evidence type="ECO:0000313" key="2">
    <source>
        <dbReference type="EMBL" id="KAK4724350.1"/>
    </source>
</evidence>
<accession>A0AAV9LHP0</accession>
<protein>
    <submittedName>
        <fullName evidence="2">Uncharacterized protein</fullName>
    </submittedName>
</protein>
<comment type="caution">
    <text evidence="2">The sequence shown here is derived from an EMBL/GenBank/DDBJ whole genome shotgun (WGS) entry which is preliminary data.</text>
</comment>
<dbReference type="PANTHER" id="PTHR36607">
    <property type="entry name" value="1,2-DIHYDROXY-3-KETO-5-METHYLTHIOPENTENE DIOXYGENASE 4"/>
    <property type="match status" value="1"/>
</dbReference>
<proteinExistence type="predicted"/>
<reference evidence="2 3" key="1">
    <citation type="submission" date="2023-10" db="EMBL/GenBank/DDBJ databases">
        <title>Genome-Wide Identification Analysis in wild type Solanum Pinnatisectum Reveals Some Genes Defensing Phytophthora Infestans.</title>
        <authorList>
            <person name="Sun C."/>
        </authorList>
    </citation>
    <scope>NUCLEOTIDE SEQUENCE [LARGE SCALE GENOMIC DNA]</scope>
    <source>
        <strain evidence="2">LQN</strain>
        <tissue evidence="2">Leaf</tissue>
    </source>
</reference>
<dbReference type="Proteomes" id="UP001311915">
    <property type="component" value="Unassembled WGS sequence"/>
</dbReference>
<feature type="region of interest" description="Disordered" evidence="1">
    <location>
        <begin position="166"/>
        <end position="187"/>
    </location>
</feature>
<organism evidence="2 3">
    <name type="scientific">Solanum pinnatisectum</name>
    <name type="common">tansyleaf nightshade</name>
    <dbReference type="NCBI Taxonomy" id="50273"/>
    <lineage>
        <taxon>Eukaryota</taxon>
        <taxon>Viridiplantae</taxon>
        <taxon>Streptophyta</taxon>
        <taxon>Embryophyta</taxon>
        <taxon>Tracheophyta</taxon>
        <taxon>Spermatophyta</taxon>
        <taxon>Magnoliopsida</taxon>
        <taxon>eudicotyledons</taxon>
        <taxon>Gunneridae</taxon>
        <taxon>Pentapetalae</taxon>
        <taxon>asterids</taxon>
        <taxon>lamiids</taxon>
        <taxon>Solanales</taxon>
        <taxon>Solanaceae</taxon>
        <taxon>Solanoideae</taxon>
        <taxon>Solaneae</taxon>
        <taxon>Solanum</taxon>
    </lineage>
</organism>
<sequence>MHFCNRDMPHPLTEVKGDQQNLNAKVLLLEDFIRNFLRKATHMKVPLLKSTIHHDQYCKAGIDTDNGKLSKSWSEFIISFCSGYVTLRHESNFIVEVYSPKLFSCKLIFYQDILRDLMEQPYNVIIPICPLEGAPLMTREYGNWWPSRKMNSSQGNLHLILKKSKHDHKSMSSKGASDQPIENSRPFPSLKRNQMILHKSPRPYPSPKPQKKGTCLKIKSEAPYISLKDDVSCGINILDTIGIDDNDCLDLQKLYNDGLGNDVIVDFTTGLNDLFVAAIGFHSSLNDVILSLEVVPPRKSPSSSLDDKKLSQPNGINVTEVVMNQITCTKSFRPFSWQLQLGAPTFQPQETIICVKSTFVSEISFDVFEDLESSIASTLEEIRKMDIIDISALDDLVEDFFKSYNHMKKSISNVQQHLDSAKMEYGKLDGSIGKLQATLADKMKIVTLLNKYQENVTIIEGEIYTIEANHTLSNDEVERISRLEGAVETSLQEIISFKLFFVVRFLFFS</sequence>
<dbReference type="PANTHER" id="PTHR36607:SF20">
    <property type="entry name" value="AMINOTRANSFERASE-LIKE PLANT MOBILE DOMAIN-CONTAINING PROTEIN"/>
    <property type="match status" value="1"/>
</dbReference>
<dbReference type="EMBL" id="JAWPEI010000006">
    <property type="protein sequence ID" value="KAK4724350.1"/>
    <property type="molecule type" value="Genomic_DNA"/>
</dbReference>
<keyword evidence="3" id="KW-1185">Reference proteome</keyword>
<name>A0AAV9LHP0_9SOLN</name>